<feature type="non-terminal residue" evidence="1">
    <location>
        <position position="1"/>
    </location>
</feature>
<reference evidence="1 2" key="1">
    <citation type="submission" date="2024-05" db="EMBL/GenBank/DDBJ databases">
        <title>Genome sequencing and assembly of Indian major carp, Cirrhinus mrigala (Hamilton, 1822).</title>
        <authorList>
            <person name="Mohindra V."/>
            <person name="Chowdhury L.M."/>
            <person name="Lal K."/>
            <person name="Jena J.K."/>
        </authorList>
    </citation>
    <scope>NUCLEOTIDE SEQUENCE [LARGE SCALE GENOMIC DNA]</scope>
    <source>
        <strain evidence="1">CM1030</strain>
        <tissue evidence="1">Blood</tissue>
    </source>
</reference>
<protein>
    <submittedName>
        <fullName evidence="1">Uncharacterized protein</fullName>
    </submittedName>
</protein>
<comment type="caution">
    <text evidence="1">The sequence shown here is derived from an EMBL/GenBank/DDBJ whole genome shotgun (WGS) entry which is preliminary data.</text>
</comment>
<evidence type="ECO:0000313" key="2">
    <source>
        <dbReference type="Proteomes" id="UP001529510"/>
    </source>
</evidence>
<name>A0ABD0S1L8_CIRMR</name>
<dbReference type="AlphaFoldDB" id="A0ABD0S1L8"/>
<evidence type="ECO:0000313" key="1">
    <source>
        <dbReference type="EMBL" id="KAL0203937.1"/>
    </source>
</evidence>
<accession>A0ABD0S1L8</accession>
<dbReference type="EMBL" id="JAMKFB020000001">
    <property type="protein sequence ID" value="KAL0203937.1"/>
    <property type="molecule type" value="Genomic_DNA"/>
</dbReference>
<gene>
    <name evidence="1" type="ORF">M9458_001955</name>
</gene>
<keyword evidence="2" id="KW-1185">Reference proteome</keyword>
<dbReference type="Proteomes" id="UP001529510">
    <property type="component" value="Unassembled WGS sequence"/>
</dbReference>
<organism evidence="1 2">
    <name type="scientific">Cirrhinus mrigala</name>
    <name type="common">Mrigala</name>
    <dbReference type="NCBI Taxonomy" id="683832"/>
    <lineage>
        <taxon>Eukaryota</taxon>
        <taxon>Metazoa</taxon>
        <taxon>Chordata</taxon>
        <taxon>Craniata</taxon>
        <taxon>Vertebrata</taxon>
        <taxon>Euteleostomi</taxon>
        <taxon>Actinopterygii</taxon>
        <taxon>Neopterygii</taxon>
        <taxon>Teleostei</taxon>
        <taxon>Ostariophysi</taxon>
        <taxon>Cypriniformes</taxon>
        <taxon>Cyprinidae</taxon>
        <taxon>Labeoninae</taxon>
        <taxon>Labeonini</taxon>
        <taxon>Cirrhinus</taxon>
    </lineage>
</organism>
<sequence length="162" mass="16755">AQDSASAHRPSSSTMAPSSLLSAVARPSLRLCLGLACLHVGRRWHRLHLGPPVASAPPRPSGGIGSTSAIRILLVTLAHRLSVSTSGSSTTCSTAYPPPWLLSLSAPLAPPTSSPSCRLPGSSLHLVHPSASCFLLGSFVHRLHPGLCSSFHPCLPLLLSTP</sequence>
<proteinExistence type="predicted"/>
<feature type="non-terminal residue" evidence="1">
    <location>
        <position position="162"/>
    </location>
</feature>